<dbReference type="InterPro" id="IPR011989">
    <property type="entry name" value="ARM-like"/>
</dbReference>
<feature type="compositionally biased region" description="Low complexity" evidence="2">
    <location>
        <begin position="13"/>
        <end position="26"/>
    </location>
</feature>
<dbReference type="GO" id="GO:0035556">
    <property type="term" value="P:intracellular signal transduction"/>
    <property type="evidence" value="ECO:0007669"/>
    <property type="project" value="TreeGrafter"/>
</dbReference>
<dbReference type="EMBL" id="QZWG01000016">
    <property type="protein sequence ID" value="RZB60895.1"/>
    <property type="molecule type" value="Genomic_DNA"/>
</dbReference>
<dbReference type="InterPro" id="IPR016024">
    <property type="entry name" value="ARM-type_fold"/>
</dbReference>
<comment type="caution">
    <text evidence="3">The sequence shown here is derived from an EMBL/GenBank/DDBJ whole genome shotgun (WGS) entry which is preliminary data.</text>
</comment>
<dbReference type="InterPro" id="IPR013878">
    <property type="entry name" value="Mo25"/>
</dbReference>
<dbReference type="PANTHER" id="PTHR10182">
    <property type="entry name" value="CALCIUM-BINDING PROTEIN 39-RELATED"/>
    <property type="match status" value="1"/>
</dbReference>
<gene>
    <name evidence="3" type="ORF">D0Y65_043593</name>
</gene>
<evidence type="ECO:0000313" key="3">
    <source>
        <dbReference type="EMBL" id="RZB60895.1"/>
    </source>
</evidence>
<evidence type="ECO:0000313" key="4">
    <source>
        <dbReference type="Proteomes" id="UP000289340"/>
    </source>
</evidence>
<proteinExistence type="inferred from homology"/>
<dbReference type="Gene3D" id="1.25.10.10">
    <property type="entry name" value="Leucine-rich Repeat Variant"/>
    <property type="match status" value="1"/>
</dbReference>
<keyword evidence="4" id="KW-1185">Reference proteome</keyword>
<dbReference type="GO" id="GO:0043539">
    <property type="term" value="F:protein serine/threonine kinase activator activity"/>
    <property type="evidence" value="ECO:0007669"/>
    <property type="project" value="TreeGrafter"/>
</dbReference>
<evidence type="ECO:0000256" key="1">
    <source>
        <dbReference type="ARBA" id="ARBA00011012"/>
    </source>
</evidence>
<comment type="similarity">
    <text evidence="1">Belongs to the Mo25 family.</text>
</comment>
<dbReference type="PANTHER" id="PTHR10182:SF3">
    <property type="entry name" value="PROTEIN MO25"/>
    <property type="match status" value="1"/>
</dbReference>
<dbReference type="Proteomes" id="UP000289340">
    <property type="component" value="Chromosome 16"/>
</dbReference>
<dbReference type="Pfam" id="PF08569">
    <property type="entry name" value="Mo25"/>
    <property type="match status" value="1"/>
</dbReference>
<organism evidence="3 4">
    <name type="scientific">Glycine soja</name>
    <name type="common">Wild soybean</name>
    <dbReference type="NCBI Taxonomy" id="3848"/>
    <lineage>
        <taxon>Eukaryota</taxon>
        <taxon>Viridiplantae</taxon>
        <taxon>Streptophyta</taxon>
        <taxon>Embryophyta</taxon>
        <taxon>Tracheophyta</taxon>
        <taxon>Spermatophyta</taxon>
        <taxon>Magnoliopsida</taxon>
        <taxon>eudicotyledons</taxon>
        <taxon>Gunneridae</taxon>
        <taxon>Pentapetalae</taxon>
        <taxon>rosids</taxon>
        <taxon>fabids</taxon>
        <taxon>Fabales</taxon>
        <taxon>Fabaceae</taxon>
        <taxon>Papilionoideae</taxon>
        <taxon>50 kb inversion clade</taxon>
        <taxon>NPAAA clade</taxon>
        <taxon>indigoferoid/millettioid clade</taxon>
        <taxon>Phaseoleae</taxon>
        <taxon>Glycine</taxon>
        <taxon>Glycine subgen. Soja</taxon>
    </lineage>
</organism>
<sequence>MTATCFALLRSPSLRSTTRTTPPSLSAPMSEPSSLTPVPYSSKRPFQLSAFHIFKVFVANPNKPREVKIILLKNQEKLLDLLHNLSPGKGSEDEQF</sequence>
<protein>
    <submittedName>
        <fullName evidence="3">Protein Mo25</fullName>
    </submittedName>
</protein>
<dbReference type="SUPFAM" id="SSF48371">
    <property type="entry name" value="ARM repeat"/>
    <property type="match status" value="1"/>
</dbReference>
<evidence type="ECO:0000256" key="2">
    <source>
        <dbReference type="SAM" id="MobiDB-lite"/>
    </source>
</evidence>
<feature type="region of interest" description="Disordered" evidence="2">
    <location>
        <begin position="13"/>
        <end position="38"/>
    </location>
</feature>
<accession>A0A445GI43</accession>
<name>A0A445GI43_GLYSO</name>
<reference evidence="3 4" key="1">
    <citation type="submission" date="2018-09" db="EMBL/GenBank/DDBJ databases">
        <title>A high-quality reference genome of wild soybean provides a powerful tool to mine soybean genomes.</title>
        <authorList>
            <person name="Xie M."/>
            <person name="Chung C.Y.L."/>
            <person name="Li M.-W."/>
            <person name="Wong F.-L."/>
            <person name="Chan T.-F."/>
            <person name="Lam H.-M."/>
        </authorList>
    </citation>
    <scope>NUCLEOTIDE SEQUENCE [LARGE SCALE GENOMIC DNA]</scope>
    <source>
        <strain evidence="4">cv. W05</strain>
        <tissue evidence="3">Hypocotyl of etiolated seedlings</tissue>
    </source>
</reference>
<dbReference type="SMR" id="A0A445GI43"/>
<dbReference type="AlphaFoldDB" id="A0A445GI43"/>